<dbReference type="EMBL" id="BKCL01000002">
    <property type="protein sequence ID" value="GEQ97073.1"/>
    <property type="molecule type" value="Genomic_DNA"/>
</dbReference>
<evidence type="ECO:0000313" key="2">
    <source>
        <dbReference type="Proteomes" id="UP000322084"/>
    </source>
</evidence>
<sequence>MTVELDALVVSLRADSRRFRSDMAQAQAALDDFEAMAALPQDALDQSLTGAAELGQAIGQSARGTFSELESALQRFTQSGELSFDSLKSVAVSALGDIASAALDAFFPQFGGLGGGGIFSKALGGLLGLPGRATGGPVAPGQPYIVGEQGPEVFVPRGAGQIQPNRPGISGGSDRPISITINVSGENGLGDGRQSATQIALSVRRALAQAQRFD</sequence>
<dbReference type="RefSeq" id="WP_149999646.1">
    <property type="nucleotide sequence ID" value="NZ_BKCL01000002.1"/>
</dbReference>
<organism evidence="1 2">
    <name type="scientific">Iodidimonas gelatinilytica</name>
    <dbReference type="NCBI Taxonomy" id="1236966"/>
    <lineage>
        <taxon>Bacteria</taxon>
        <taxon>Pseudomonadati</taxon>
        <taxon>Pseudomonadota</taxon>
        <taxon>Alphaproteobacteria</taxon>
        <taxon>Iodidimonadales</taxon>
        <taxon>Iodidimonadaceae</taxon>
        <taxon>Iodidimonas</taxon>
    </lineage>
</organism>
<evidence type="ECO:0008006" key="3">
    <source>
        <dbReference type="Google" id="ProtNLM"/>
    </source>
</evidence>
<comment type="caution">
    <text evidence="1">The sequence shown here is derived from an EMBL/GenBank/DDBJ whole genome shotgun (WGS) entry which is preliminary data.</text>
</comment>
<protein>
    <recommendedName>
        <fullName evidence="3">Tail tape measure protein</fullName>
    </recommendedName>
</protein>
<reference evidence="1 2" key="1">
    <citation type="submission" date="2019-09" db="EMBL/GenBank/DDBJ databases">
        <title>NBRP : Genome information of microbial organism related human and environment.</title>
        <authorList>
            <person name="Hattori M."/>
            <person name="Oshima K."/>
            <person name="Inaba H."/>
            <person name="Suda W."/>
            <person name="Sakamoto M."/>
            <person name="Iino T."/>
            <person name="Kitahara M."/>
            <person name="Oshida Y."/>
            <person name="Iida T."/>
            <person name="Kudo T."/>
            <person name="Itoh T."/>
            <person name="Ohkuma M."/>
        </authorList>
    </citation>
    <scope>NUCLEOTIDE SEQUENCE [LARGE SCALE GENOMIC DNA]</scope>
    <source>
        <strain evidence="1 2">Hi-2</strain>
    </source>
</reference>
<evidence type="ECO:0000313" key="1">
    <source>
        <dbReference type="EMBL" id="GEQ97073.1"/>
    </source>
</evidence>
<accession>A0A5A7MPF7</accession>
<name>A0A5A7MPF7_9PROT</name>
<proteinExistence type="predicted"/>
<gene>
    <name evidence="1" type="ORF">JCM17844_07100</name>
</gene>
<dbReference type="Proteomes" id="UP000322084">
    <property type="component" value="Unassembled WGS sequence"/>
</dbReference>
<dbReference type="AlphaFoldDB" id="A0A5A7MPF7"/>